<dbReference type="Gene3D" id="3.90.1150.10">
    <property type="entry name" value="Aspartate Aminotransferase, domain 1"/>
    <property type="match status" value="1"/>
</dbReference>
<dbReference type="InterPro" id="IPR002129">
    <property type="entry name" value="PyrdxlP-dep_de-COase"/>
</dbReference>
<keyword evidence="8" id="KW-0808">Transferase</keyword>
<keyword evidence="8" id="KW-0032">Aminotransferase</keyword>
<sequence length="566" mass="64198">MNLSSLILKYFFPYADKKEFNKWATFTLSAAVDFLENKDGQKLHEYISPNDIAKLFQDFLIPEKGKDLFDVLSETMNHIVKNSVKVSHPFYIGHMTGACPNFTILCDLIISFLNQNVVKIETALSATYVERQILNWMHNLIYKNKKFLNKKIFEDSNYFLGSFCSGGTIGNITALLVARNKLFPSIHKDGVNTAFKKSGCKKAVVLVSSRGHYSIKKAAAILGIGEKNVIPIPCHRDSNNIDIRKLDDTIKKLIKQQIKIIAIIGIAGTTETGNIDNLNQLATITKKYKIWFHVDAAWGGALLFSKKYQSKLLGIEKADSVVLDGHKFLFLTLSNSAVLFKDAYALNLIKHNANYIIREGSGDLGKTSIEGSRRFDSLKLWFAIKIIGREGYEALINNAIENAFLFKQMIDSHPSFEMTNIPETGIVTYRFIPKILKVKLQSAKNIYHLSKSQQTVELKRNFTKLQKEFLPLIVKINDFINELNINLQKQQRKNGNSFVSRTLLESVWERQEIVVLRAIPFNPLIKIETLSEILKEQEAIGNALFESEFPDFLKQVPLAVSFVCKV</sequence>
<dbReference type="InterPro" id="IPR015421">
    <property type="entry name" value="PyrdxlP-dep_Trfase_major"/>
</dbReference>
<dbReference type="GO" id="GO:0008483">
    <property type="term" value="F:transaminase activity"/>
    <property type="evidence" value="ECO:0007669"/>
    <property type="project" value="UniProtKB-KW"/>
</dbReference>
<dbReference type="InterPro" id="IPR015424">
    <property type="entry name" value="PyrdxlP-dep_Trfase"/>
</dbReference>
<dbReference type="Gene3D" id="3.40.640.10">
    <property type="entry name" value="Type I PLP-dependent aspartate aminotransferase-like (Major domain)"/>
    <property type="match status" value="1"/>
</dbReference>
<evidence type="ECO:0000256" key="3">
    <source>
        <dbReference type="ARBA" id="ARBA00022793"/>
    </source>
</evidence>
<evidence type="ECO:0000256" key="7">
    <source>
        <dbReference type="RuleBase" id="RU000382"/>
    </source>
</evidence>
<dbReference type="Pfam" id="PF00282">
    <property type="entry name" value="Pyridoxal_deC"/>
    <property type="match status" value="1"/>
</dbReference>
<keyword evidence="5 7" id="KW-0456">Lyase</keyword>
<evidence type="ECO:0000256" key="4">
    <source>
        <dbReference type="ARBA" id="ARBA00022898"/>
    </source>
</evidence>
<evidence type="ECO:0000256" key="1">
    <source>
        <dbReference type="ARBA" id="ARBA00001933"/>
    </source>
</evidence>
<name>A0A369KX68_9BACT</name>
<protein>
    <submittedName>
        <fullName evidence="8">Aminotransferase class I/II-fold pyridoxal phosphate-dependent enzyme</fullName>
    </submittedName>
</protein>
<dbReference type="GO" id="GO:0019752">
    <property type="term" value="P:carboxylic acid metabolic process"/>
    <property type="evidence" value="ECO:0007669"/>
    <property type="project" value="InterPro"/>
</dbReference>
<organism evidence="8 9">
    <name type="scientific">Spirobacillus cienkowskii</name>
    <dbReference type="NCBI Taxonomy" id="495820"/>
    <lineage>
        <taxon>Bacteria</taxon>
        <taxon>Pseudomonadati</taxon>
        <taxon>Bdellovibrionota</taxon>
        <taxon>Oligoflexia</taxon>
        <taxon>Silvanigrellales</taxon>
        <taxon>Spirobacillus</taxon>
    </lineage>
</organism>
<keyword evidence="4 6" id="KW-0663">Pyridoxal phosphate</keyword>
<evidence type="ECO:0000256" key="2">
    <source>
        <dbReference type="ARBA" id="ARBA00009533"/>
    </source>
</evidence>
<comment type="similarity">
    <text evidence="2 7">Belongs to the group II decarboxylase family.</text>
</comment>
<dbReference type="SUPFAM" id="SSF53383">
    <property type="entry name" value="PLP-dependent transferases"/>
    <property type="match status" value="1"/>
</dbReference>
<feature type="modified residue" description="N6-(pyridoxal phosphate)lysine" evidence="6">
    <location>
        <position position="327"/>
    </location>
</feature>
<proteinExistence type="inferred from homology"/>
<dbReference type="GO" id="GO:0030170">
    <property type="term" value="F:pyridoxal phosphate binding"/>
    <property type="evidence" value="ECO:0007669"/>
    <property type="project" value="InterPro"/>
</dbReference>
<comment type="cofactor">
    <cofactor evidence="1 6 7">
        <name>pyridoxal 5'-phosphate</name>
        <dbReference type="ChEBI" id="CHEBI:597326"/>
    </cofactor>
</comment>
<evidence type="ECO:0000256" key="6">
    <source>
        <dbReference type="PIRSR" id="PIRSR602129-50"/>
    </source>
</evidence>
<dbReference type="GO" id="GO:0005737">
    <property type="term" value="C:cytoplasm"/>
    <property type="evidence" value="ECO:0007669"/>
    <property type="project" value="TreeGrafter"/>
</dbReference>
<evidence type="ECO:0000313" key="8">
    <source>
        <dbReference type="EMBL" id="RDB36304.1"/>
    </source>
</evidence>
<keyword evidence="3" id="KW-0210">Decarboxylase</keyword>
<dbReference type="PANTHER" id="PTHR45677">
    <property type="entry name" value="GLUTAMATE DECARBOXYLASE-RELATED"/>
    <property type="match status" value="1"/>
</dbReference>
<dbReference type="PANTHER" id="PTHR45677:SF8">
    <property type="entry name" value="CYSTEINE SULFINIC ACID DECARBOXYLASE"/>
    <property type="match status" value="1"/>
</dbReference>
<evidence type="ECO:0000313" key="9">
    <source>
        <dbReference type="Proteomes" id="UP000253934"/>
    </source>
</evidence>
<dbReference type="AlphaFoldDB" id="A0A369KX68"/>
<dbReference type="Proteomes" id="UP000253934">
    <property type="component" value="Unassembled WGS sequence"/>
</dbReference>
<dbReference type="RefSeq" id="WP_338635239.1">
    <property type="nucleotide sequence ID" value="NZ_CP146516.1"/>
</dbReference>
<dbReference type="InterPro" id="IPR015422">
    <property type="entry name" value="PyrdxlP-dep_Trfase_small"/>
</dbReference>
<reference evidence="8" key="1">
    <citation type="submission" date="2018-04" db="EMBL/GenBank/DDBJ databases">
        <title>Draft genome sequence of the Candidatus Spirobacillus cienkowskii, a pathogen of freshwater Daphnia species, reconstructed from hemolymph metagenomic reads.</title>
        <authorList>
            <person name="Bresciani L."/>
            <person name="Lemos L.N."/>
            <person name="Wale N."/>
            <person name="Lin J.Y."/>
            <person name="Fernandes G.R."/>
            <person name="Duffy M.A."/>
            <person name="Rodrigues J.M."/>
        </authorList>
    </citation>
    <scope>NUCLEOTIDE SEQUENCE [LARGE SCALE GENOMIC DNA]</scope>
    <source>
        <strain evidence="8">Binning01</strain>
    </source>
</reference>
<comment type="caution">
    <text evidence="8">The sequence shown here is derived from an EMBL/GenBank/DDBJ whole genome shotgun (WGS) entry which is preliminary data.</text>
</comment>
<evidence type="ECO:0000256" key="5">
    <source>
        <dbReference type="ARBA" id="ARBA00023239"/>
    </source>
</evidence>
<dbReference type="GO" id="GO:0016831">
    <property type="term" value="F:carboxy-lyase activity"/>
    <property type="evidence" value="ECO:0007669"/>
    <property type="project" value="UniProtKB-KW"/>
</dbReference>
<keyword evidence="9" id="KW-1185">Reference proteome</keyword>
<gene>
    <name evidence="8" type="ORF">DCC88_05870</name>
</gene>
<dbReference type="EMBL" id="QOVW01000063">
    <property type="protein sequence ID" value="RDB36304.1"/>
    <property type="molecule type" value="Genomic_DNA"/>
</dbReference>
<accession>A0A369KX68</accession>